<accession>W8U854</accession>
<proteinExistence type="inferred from homology"/>
<comment type="similarity">
    <text evidence="1">Belongs to the peptidase C56 family.</text>
</comment>
<reference evidence="3 4" key="1">
    <citation type="journal article" date="2014" name="Genome Announc.">
        <title>Complete Genome Sequence of Amino Acid-Utilizing Eubacterium acidaminophilum al-2 (DSM 3953).</title>
        <authorList>
            <person name="Poehlein A."/>
            <person name="Andreesen J.R."/>
            <person name="Daniel R."/>
        </authorList>
    </citation>
    <scope>NUCLEOTIDE SEQUENCE [LARGE SCALE GENOMIC DNA]</scope>
    <source>
        <strain evidence="3 4">DSM 3953</strain>
    </source>
</reference>
<dbReference type="PROSITE" id="PS51276">
    <property type="entry name" value="PEPTIDASE_C56_PFPI"/>
    <property type="match status" value="1"/>
</dbReference>
<dbReference type="AlphaFoldDB" id="W8U854"/>
<evidence type="ECO:0000256" key="1">
    <source>
        <dbReference type="ARBA" id="ARBA00008542"/>
    </source>
</evidence>
<dbReference type="Gene3D" id="3.40.50.880">
    <property type="match status" value="1"/>
</dbReference>
<keyword evidence="3" id="KW-0645">Protease</keyword>
<dbReference type="eggNOG" id="COG0693">
    <property type="taxonomic scope" value="Bacteria"/>
</dbReference>
<keyword evidence="3" id="KW-0378">Hydrolase</keyword>
<dbReference type="Proteomes" id="UP000019591">
    <property type="component" value="Chromosome"/>
</dbReference>
<protein>
    <submittedName>
        <fullName evidence="3">Intracellular protease, PfpI family</fullName>
    </submittedName>
</protein>
<name>W8U854_PEPAC</name>
<dbReference type="GO" id="GO:0006508">
    <property type="term" value="P:proteolysis"/>
    <property type="evidence" value="ECO:0007669"/>
    <property type="project" value="UniProtKB-KW"/>
</dbReference>
<dbReference type="KEGG" id="eac:EAL2_c17610"/>
<dbReference type="STRING" id="1286171.EAL2_c17610"/>
<gene>
    <name evidence="3" type="ORF">EAL2_c17610</name>
</gene>
<dbReference type="PANTHER" id="PTHR42733">
    <property type="entry name" value="DJ-1 PROTEIN"/>
    <property type="match status" value="1"/>
</dbReference>
<dbReference type="InterPro" id="IPR006286">
    <property type="entry name" value="C56_PfpI-like"/>
</dbReference>
<dbReference type="Pfam" id="PF01965">
    <property type="entry name" value="DJ-1_PfpI"/>
    <property type="match status" value="1"/>
</dbReference>
<dbReference type="HOGENOM" id="CLU_000445_44_4_9"/>
<keyword evidence="4" id="KW-1185">Reference proteome</keyword>
<feature type="domain" description="DJ-1/PfpI" evidence="2">
    <location>
        <begin position="4"/>
        <end position="166"/>
    </location>
</feature>
<evidence type="ECO:0000313" key="4">
    <source>
        <dbReference type="Proteomes" id="UP000019591"/>
    </source>
</evidence>
<dbReference type="EMBL" id="CP007452">
    <property type="protein sequence ID" value="AHM57056.1"/>
    <property type="molecule type" value="Genomic_DNA"/>
</dbReference>
<sequence>MHEKRIGILVEDDFEDLELYYPYFRLIEAGCKAEIIGSRGRDYYKGKKGLSIRKDVAIEDIMPKAYDGVIIPGGWAPDKLRRNERVCSFVREIYNQGKLVASICHGPWVMISSNIVKGHTMTATAAIKDDLINAGAHWEDKAAVRDGNIITSRNPHDLPAFMKEILSFID</sequence>
<evidence type="ECO:0000259" key="2">
    <source>
        <dbReference type="Pfam" id="PF01965"/>
    </source>
</evidence>
<dbReference type="RefSeq" id="WP_025436018.1">
    <property type="nucleotide sequence ID" value="NZ_CP007452.1"/>
</dbReference>
<evidence type="ECO:0000313" key="3">
    <source>
        <dbReference type="EMBL" id="AHM57056.1"/>
    </source>
</evidence>
<dbReference type="PATRIC" id="fig|1286171.3.peg.1720"/>
<dbReference type="InterPro" id="IPR029062">
    <property type="entry name" value="Class_I_gatase-like"/>
</dbReference>
<dbReference type="SUPFAM" id="SSF52317">
    <property type="entry name" value="Class I glutamine amidotransferase-like"/>
    <property type="match status" value="1"/>
</dbReference>
<dbReference type="InterPro" id="IPR002818">
    <property type="entry name" value="DJ-1/PfpI"/>
</dbReference>
<dbReference type="CDD" id="cd03134">
    <property type="entry name" value="GATase1_PfpI_like"/>
    <property type="match status" value="1"/>
</dbReference>
<dbReference type="OrthoDB" id="9800516at2"/>
<dbReference type="GO" id="GO:0008233">
    <property type="term" value="F:peptidase activity"/>
    <property type="evidence" value="ECO:0007669"/>
    <property type="project" value="UniProtKB-KW"/>
</dbReference>
<dbReference type="NCBIfam" id="TIGR01382">
    <property type="entry name" value="PfpI"/>
    <property type="match status" value="1"/>
</dbReference>
<organism evidence="3 4">
    <name type="scientific">Peptoclostridium acidaminophilum DSM 3953</name>
    <dbReference type="NCBI Taxonomy" id="1286171"/>
    <lineage>
        <taxon>Bacteria</taxon>
        <taxon>Bacillati</taxon>
        <taxon>Bacillota</taxon>
        <taxon>Clostridia</taxon>
        <taxon>Peptostreptococcales</taxon>
        <taxon>Peptoclostridiaceae</taxon>
        <taxon>Peptoclostridium</taxon>
    </lineage>
</organism>
<dbReference type="PANTHER" id="PTHR42733:SF13">
    <property type="entry name" value="DJ-1_PFPI DOMAIN-CONTAINING PROTEIN"/>
    <property type="match status" value="1"/>
</dbReference>